<dbReference type="RefSeq" id="WP_318648717.1">
    <property type="nucleotide sequence ID" value="NZ_CP137852.1"/>
</dbReference>
<evidence type="ECO:0008006" key="4">
    <source>
        <dbReference type="Google" id="ProtNLM"/>
    </source>
</evidence>
<protein>
    <recommendedName>
        <fullName evidence="4">C-type lysozyme inhibitor domain-containing protein</fullName>
    </recommendedName>
</protein>
<organism evidence="2 3">
    <name type="scientific">Sediminicoccus rosea</name>
    <dbReference type="NCBI Taxonomy" id="1225128"/>
    <lineage>
        <taxon>Bacteria</taxon>
        <taxon>Pseudomonadati</taxon>
        <taxon>Pseudomonadota</taxon>
        <taxon>Alphaproteobacteria</taxon>
        <taxon>Acetobacterales</taxon>
        <taxon>Roseomonadaceae</taxon>
        <taxon>Sediminicoccus</taxon>
    </lineage>
</organism>
<accession>A0ABZ0PGA5</accession>
<name>A0ABZ0PGA5_9PROT</name>
<proteinExistence type="predicted"/>
<feature type="signal peptide" evidence="1">
    <location>
        <begin position="1"/>
        <end position="22"/>
    </location>
</feature>
<evidence type="ECO:0000256" key="1">
    <source>
        <dbReference type="SAM" id="SignalP"/>
    </source>
</evidence>
<keyword evidence="3" id="KW-1185">Reference proteome</keyword>
<reference evidence="2 3" key="1">
    <citation type="submission" date="2023-11" db="EMBL/GenBank/DDBJ databases">
        <title>Arctic aerobic anoxygenic photoheterotroph Sediminicoccus rosea KRV36 adapts its photosynthesis to long days of polar summer.</title>
        <authorList>
            <person name="Tomasch J."/>
            <person name="Kopejtka K."/>
            <person name="Bily T."/>
            <person name="Gardiner A.T."/>
            <person name="Gardian Z."/>
            <person name="Shivaramu S."/>
            <person name="Koblizek M."/>
            <person name="Engelhardt F."/>
            <person name="Kaftan D."/>
        </authorList>
    </citation>
    <scope>NUCLEOTIDE SEQUENCE [LARGE SCALE GENOMIC DNA]</scope>
    <source>
        <strain evidence="2 3">R-30</strain>
    </source>
</reference>
<keyword evidence="1" id="KW-0732">Signal</keyword>
<dbReference type="EMBL" id="CP137852">
    <property type="protein sequence ID" value="WPB84753.1"/>
    <property type="molecule type" value="Genomic_DNA"/>
</dbReference>
<evidence type="ECO:0000313" key="2">
    <source>
        <dbReference type="EMBL" id="WPB84753.1"/>
    </source>
</evidence>
<feature type="chain" id="PRO_5046134600" description="C-type lysozyme inhibitor domain-containing protein" evidence="1">
    <location>
        <begin position="23"/>
        <end position="112"/>
    </location>
</feature>
<gene>
    <name evidence="2" type="ORF">R9Z33_22000</name>
</gene>
<sequence>MRRIIIAAGLLALPLAGAKAQAIPPNCSGVLEAVGWQSQSERGYWASSVDLRNISGRPVQVTVQYNGLGAMNRGAFRMEPGGWNRHWLARTDRPLSTAALQANTTLICAAPG</sequence>
<dbReference type="Proteomes" id="UP001305521">
    <property type="component" value="Chromosome"/>
</dbReference>
<evidence type="ECO:0000313" key="3">
    <source>
        <dbReference type="Proteomes" id="UP001305521"/>
    </source>
</evidence>